<dbReference type="AlphaFoldDB" id="X1P9E2"/>
<organism evidence="2">
    <name type="scientific">marine sediment metagenome</name>
    <dbReference type="NCBI Taxonomy" id="412755"/>
    <lineage>
        <taxon>unclassified sequences</taxon>
        <taxon>metagenomes</taxon>
        <taxon>ecological metagenomes</taxon>
    </lineage>
</organism>
<protein>
    <recommendedName>
        <fullName evidence="1">Right handed beta helix domain-containing protein</fullName>
    </recommendedName>
</protein>
<name>X1P9E2_9ZZZZ</name>
<dbReference type="InterPro" id="IPR012334">
    <property type="entry name" value="Pectin_lyas_fold"/>
</dbReference>
<evidence type="ECO:0000259" key="1">
    <source>
        <dbReference type="Pfam" id="PF13229"/>
    </source>
</evidence>
<feature type="domain" description="Right handed beta helix" evidence="1">
    <location>
        <begin position="1"/>
        <end position="107"/>
    </location>
</feature>
<evidence type="ECO:0000313" key="2">
    <source>
        <dbReference type="EMBL" id="GAI27534.1"/>
    </source>
</evidence>
<dbReference type="InterPro" id="IPR006626">
    <property type="entry name" value="PbH1"/>
</dbReference>
<feature type="non-terminal residue" evidence="2">
    <location>
        <position position="1"/>
    </location>
</feature>
<reference evidence="2" key="1">
    <citation type="journal article" date="2014" name="Front. Microbiol.">
        <title>High frequency of phylogenetically diverse reductive dehalogenase-homologous genes in deep subseafloor sedimentary metagenomes.</title>
        <authorList>
            <person name="Kawai M."/>
            <person name="Futagami T."/>
            <person name="Toyoda A."/>
            <person name="Takaki Y."/>
            <person name="Nishi S."/>
            <person name="Hori S."/>
            <person name="Arai W."/>
            <person name="Tsubouchi T."/>
            <person name="Morono Y."/>
            <person name="Uchiyama I."/>
            <person name="Ito T."/>
            <person name="Fujiyama A."/>
            <person name="Inagaki F."/>
            <person name="Takami H."/>
        </authorList>
    </citation>
    <scope>NUCLEOTIDE SEQUENCE</scope>
    <source>
        <strain evidence="2">Expedition CK06-06</strain>
    </source>
</reference>
<dbReference type="Gene3D" id="2.160.20.10">
    <property type="entry name" value="Single-stranded right-handed beta-helix, Pectin lyase-like"/>
    <property type="match status" value="1"/>
</dbReference>
<dbReference type="InterPro" id="IPR011050">
    <property type="entry name" value="Pectin_lyase_fold/virulence"/>
</dbReference>
<feature type="non-terminal residue" evidence="2">
    <location>
        <position position="109"/>
    </location>
</feature>
<dbReference type="InterPro" id="IPR022441">
    <property type="entry name" value="Para_beta_helix_rpt-2"/>
</dbReference>
<dbReference type="Pfam" id="PF13229">
    <property type="entry name" value="Beta_helix"/>
    <property type="match status" value="1"/>
</dbReference>
<dbReference type="SUPFAM" id="SSF51126">
    <property type="entry name" value="Pectin lyase-like"/>
    <property type="match status" value="1"/>
</dbReference>
<accession>X1P9E2</accession>
<dbReference type="EMBL" id="BARV01013920">
    <property type="protein sequence ID" value="GAI27534.1"/>
    <property type="molecule type" value="Genomic_DNA"/>
</dbReference>
<dbReference type="NCBIfam" id="TIGR03804">
    <property type="entry name" value="para_beta_helix"/>
    <property type="match status" value="1"/>
</dbReference>
<comment type="caution">
    <text evidence="2">The sequence shown here is derived from an EMBL/GenBank/DDBJ whole genome shotgun (WGS) entry which is preliminary data.</text>
</comment>
<dbReference type="InterPro" id="IPR039448">
    <property type="entry name" value="Beta_helix"/>
</dbReference>
<sequence length="109" mass="12441">NSVCHNDNDAIVLTNTENSVISYNTISFNKYQGMSLYAANYNFIFSNIFQKNDYENAIKLEKAQNVILERNTCNNNSPNDIAVLVYYSNRIYLFDNTFSDNGDGLIVET</sequence>
<dbReference type="SMART" id="SM00710">
    <property type="entry name" value="PbH1"/>
    <property type="match status" value="3"/>
</dbReference>
<proteinExistence type="predicted"/>
<gene>
    <name evidence="2" type="ORF">S06H3_24757</name>
</gene>